<reference evidence="8 9" key="1">
    <citation type="submission" date="2019-03" db="EMBL/GenBank/DDBJ databases">
        <title>Sequencing the genomes of 1000 actinobacteria strains.</title>
        <authorList>
            <person name="Klenk H.-P."/>
        </authorList>
    </citation>
    <scope>NUCLEOTIDE SEQUENCE [LARGE SCALE GENOMIC DNA]</scope>
    <source>
        <strain evidence="8 9">DSM 18936</strain>
    </source>
</reference>
<comment type="subcellular location">
    <subcellularLocation>
        <location evidence="1">Cell membrane</location>
        <topology evidence="1">Multi-pass membrane protein</topology>
    </subcellularLocation>
</comment>
<keyword evidence="6 7" id="KW-0472">Membrane</keyword>
<dbReference type="InterPro" id="IPR018383">
    <property type="entry name" value="UPF0324_pro"/>
</dbReference>
<feature type="transmembrane region" description="Helical" evidence="7">
    <location>
        <begin position="105"/>
        <end position="124"/>
    </location>
</feature>
<dbReference type="AlphaFoldDB" id="A0A4R7HVS3"/>
<feature type="transmembrane region" description="Helical" evidence="7">
    <location>
        <begin position="237"/>
        <end position="255"/>
    </location>
</feature>
<sequence>MGVLAVGATVVAGFGPSVLSPLVVGVIAGAVVANCIELPSRFEPGIAFCARTILRAGLVLLGLRLSLGDLGALGVRGLGVVAGVVTVTFLGTQWLARRMGVDDRLGLLIATGYSICGASAIAAMDGVVDADEEETAYAIALVTLCGSLSIIVLPSIASAVDLTGAAFGTWVGAAVHDVGQVVATAGTGGSEALAAATVVKLTRVVLLAPLVAIVALRRRPVRVGPSDETERPPLVPLFVVGFLVAVLVRSAGLLGPNALTLGADLEKIALTVALVALGLGVRIDRLRRLSGRPLALGMAAWVLVAGAAFVGTSIAV</sequence>
<evidence type="ECO:0000256" key="7">
    <source>
        <dbReference type="SAM" id="Phobius"/>
    </source>
</evidence>
<gene>
    <name evidence="8" type="ORF">BDK89_0514</name>
</gene>
<evidence type="ECO:0000256" key="1">
    <source>
        <dbReference type="ARBA" id="ARBA00004651"/>
    </source>
</evidence>
<comment type="similarity">
    <text evidence="2">Belongs to the UPF0324 family.</text>
</comment>
<dbReference type="Pfam" id="PF03601">
    <property type="entry name" value="Cons_hypoth698"/>
    <property type="match status" value="1"/>
</dbReference>
<organism evidence="8 9">
    <name type="scientific">Ilumatobacter fluminis</name>
    <dbReference type="NCBI Taxonomy" id="467091"/>
    <lineage>
        <taxon>Bacteria</taxon>
        <taxon>Bacillati</taxon>
        <taxon>Actinomycetota</taxon>
        <taxon>Acidimicrobiia</taxon>
        <taxon>Acidimicrobiales</taxon>
        <taxon>Ilumatobacteraceae</taxon>
        <taxon>Ilumatobacter</taxon>
    </lineage>
</organism>
<keyword evidence="4 7" id="KW-0812">Transmembrane</keyword>
<evidence type="ECO:0000256" key="3">
    <source>
        <dbReference type="ARBA" id="ARBA00022475"/>
    </source>
</evidence>
<dbReference type="GO" id="GO:0005886">
    <property type="term" value="C:plasma membrane"/>
    <property type="evidence" value="ECO:0007669"/>
    <property type="project" value="UniProtKB-SubCell"/>
</dbReference>
<name>A0A4R7HVS3_9ACTN</name>
<dbReference type="RefSeq" id="WP_166657331.1">
    <property type="nucleotide sequence ID" value="NZ_SOAU01000001.1"/>
</dbReference>
<keyword evidence="3" id="KW-1003">Cell membrane</keyword>
<dbReference type="PANTHER" id="PTHR30106:SF2">
    <property type="entry name" value="UPF0324 INNER MEMBRANE PROTEIN YEIH"/>
    <property type="match status" value="1"/>
</dbReference>
<feature type="transmembrane region" description="Helical" evidence="7">
    <location>
        <begin position="18"/>
        <end position="36"/>
    </location>
</feature>
<evidence type="ECO:0000313" key="8">
    <source>
        <dbReference type="EMBL" id="TDT14955.1"/>
    </source>
</evidence>
<evidence type="ECO:0000256" key="4">
    <source>
        <dbReference type="ARBA" id="ARBA00022692"/>
    </source>
</evidence>
<evidence type="ECO:0000256" key="2">
    <source>
        <dbReference type="ARBA" id="ARBA00007977"/>
    </source>
</evidence>
<dbReference type="EMBL" id="SOAU01000001">
    <property type="protein sequence ID" value="TDT14955.1"/>
    <property type="molecule type" value="Genomic_DNA"/>
</dbReference>
<accession>A0A4R7HVS3</accession>
<feature type="transmembrane region" description="Helical" evidence="7">
    <location>
        <begin position="192"/>
        <end position="216"/>
    </location>
</feature>
<keyword evidence="5 7" id="KW-1133">Transmembrane helix</keyword>
<evidence type="ECO:0000256" key="6">
    <source>
        <dbReference type="ARBA" id="ARBA00023136"/>
    </source>
</evidence>
<evidence type="ECO:0000313" key="9">
    <source>
        <dbReference type="Proteomes" id="UP000294558"/>
    </source>
</evidence>
<evidence type="ECO:0000256" key="5">
    <source>
        <dbReference type="ARBA" id="ARBA00022989"/>
    </source>
</evidence>
<comment type="caution">
    <text evidence="8">The sequence shown here is derived from an EMBL/GenBank/DDBJ whole genome shotgun (WGS) entry which is preliminary data.</text>
</comment>
<feature type="transmembrane region" description="Helical" evidence="7">
    <location>
        <begin position="295"/>
        <end position="315"/>
    </location>
</feature>
<dbReference type="Proteomes" id="UP000294558">
    <property type="component" value="Unassembled WGS sequence"/>
</dbReference>
<feature type="transmembrane region" description="Helical" evidence="7">
    <location>
        <begin position="73"/>
        <end position="96"/>
    </location>
</feature>
<feature type="transmembrane region" description="Helical" evidence="7">
    <location>
        <begin position="136"/>
        <end position="157"/>
    </location>
</feature>
<keyword evidence="9" id="KW-1185">Reference proteome</keyword>
<dbReference type="PANTHER" id="PTHR30106">
    <property type="entry name" value="INNER MEMBRANE PROTEIN YEIH-RELATED"/>
    <property type="match status" value="1"/>
</dbReference>
<proteinExistence type="inferred from homology"/>
<feature type="transmembrane region" description="Helical" evidence="7">
    <location>
        <begin position="267"/>
        <end position="283"/>
    </location>
</feature>
<protein>
    <submittedName>
        <fullName evidence="8">Putative integral membrane protein (TIGR00698 family)</fullName>
    </submittedName>
</protein>